<evidence type="ECO:0000313" key="3">
    <source>
        <dbReference type="Proteomes" id="UP000283380"/>
    </source>
</evidence>
<comment type="caution">
    <text evidence="2">The sequence shown here is derived from an EMBL/GenBank/DDBJ whole genome shotgun (WGS) entry which is preliminary data.</text>
</comment>
<organism evidence="2 3">
    <name type="scientific">Lactobacillus bombicola</name>
    <dbReference type="NCBI Taxonomy" id="1505723"/>
    <lineage>
        <taxon>Bacteria</taxon>
        <taxon>Bacillati</taxon>
        <taxon>Bacillota</taxon>
        <taxon>Bacilli</taxon>
        <taxon>Lactobacillales</taxon>
        <taxon>Lactobacillaceae</taxon>
        <taxon>Lactobacillus</taxon>
    </lineage>
</organism>
<dbReference type="Proteomes" id="UP000283380">
    <property type="component" value="Unassembled WGS sequence"/>
</dbReference>
<accession>A0ABX9LWX0</accession>
<proteinExistence type="predicted"/>
<gene>
    <name evidence="2" type="ORF">DS834_00995</name>
</gene>
<feature type="chain" id="PRO_5046170450" evidence="1">
    <location>
        <begin position="22"/>
        <end position="167"/>
    </location>
</feature>
<dbReference type="PROSITE" id="PS51257">
    <property type="entry name" value="PROKAR_LIPOPROTEIN"/>
    <property type="match status" value="1"/>
</dbReference>
<reference evidence="2 3" key="1">
    <citation type="submission" date="2018-07" db="EMBL/GenBank/DDBJ databases">
        <title>Genome sequences of six Lactobacillus spp. isolated from bumble bee guts.</title>
        <authorList>
            <person name="Motta E.V.S."/>
            <person name="Moran N.A."/>
        </authorList>
    </citation>
    <scope>NUCLEOTIDE SEQUENCE [LARGE SCALE GENOMIC DNA]</scope>
    <source>
        <strain evidence="2 3">BI-4G</strain>
    </source>
</reference>
<evidence type="ECO:0000313" key="2">
    <source>
        <dbReference type="EMBL" id="RHW53545.1"/>
    </source>
</evidence>
<name>A0ABX9LWX0_9LACO</name>
<dbReference type="EMBL" id="QOCU01000001">
    <property type="protein sequence ID" value="RHW53545.1"/>
    <property type="molecule type" value="Genomic_DNA"/>
</dbReference>
<keyword evidence="3" id="KW-1185">Reference proteome</keyword>
<sequence>MKIKKYIIAIVLIATMGVSTACTINNAKIVDAKINTAVFPKKIRGTWYSGNGNKTVITPKKYISYDGGHKYVSYLHVRHNNSKMSNKTQNWIYFFDRGQVNGRRWITIKGWNAMMGFGTHYNVSKLNGHYVLTTAMGEPISGSSHSYKSLKLARQLKNQRYSGFKYW</sequence>
<evidence type="ECO:0000256" key="1">
    <source>
        <dbReference type="SAM" id="SignalP"/>
    </source>
</evidence>
<keyword evidence="1" id="KW-0732">Signal</keyword>
<protein>
    <submittedName>
        <fullName evidence="2">Uncharacterized protein</fullName>
    </submittedName>
</protein>
<dbReference type="RefSeq" id="WP_118896709.1">
    <property type="nucleotide sequence ID" value="NZ_QOCT01000009.1"/>
</dbReference>
<feature type="signal peptide" evidence="1">
    <location>
        <begin position="1"/>
        <end position="21"/>
    </location>
</feature>